<name>A0ACC0P3P2_RHOML</name>
<accession>A0ACC0P3P2</accession>
<proteinExistence type="predicted"/>
<sequence>MGFDLGVWFRNKIDIGGHCFSGILRATTLCILLKAALFFGVEMLLLKCKAWIIDLLSREGICSLQQLDNLIHIWRFGVQHANDFIPELCTSYLARNFSANLFLLMQPHNSRLLLQMWAMNCNSFPCIPWNLLVSCVKHPDLTVDSERLLADSLIAWLASNNEQVERWHNTEDDCSGILKEIRISILPLWFAAGKRRCCHFSKLAEESIDDTLNLMTRPSTSMMNVSGDVDSRHFKIRLTQYTKKVDLSGCPQMNSRILLMSMLPCSYSTDLMLTKVVKQNPISLECTDGDHCQNSSALLPTLSFEAVEEVDISNCPRLPLEAFIECFCKSFPSMKIFKAAHHLNFKMTKLVQLLHKCPLLEEIDLAVDISPVIPSQVSIVSSSPAISLQASTVSLETNSYPWPASKLYTTRPLLANVTKLTLEGRVDLSGVDETSLSELISETPMLKSLCLRETLIVDDTLYSFLGYSLEMLDVSDTKVSSTALAHIVSTNPGLYCLEAKGCRNLFQQKSKMEDGDIPSFQYSCEEWCNELAETCKLEEIALGWGFSCSSLEALKPAIATLKVVTVGLGASLGQDAVELLPTICPLLEEVILYFQVISDRVLINIMESLKHLQVLALCYCLGEISPLSFKFSMPNLRKLRLERVTPWMTNDHLVILTQNCANLTELLLLGCRLLNSDSQQIISTGWPGLISIHLEDCGEVTRNGVASLFDCKSVEDMLLRHNGPGIQKNFILDAALLMPMLRKLSLDMCDAVEGDFDLPNLSKKLIQLPILAAADVFQFADRYFLSIVTIARCKPQRCALDFQKLRRTPVHKETLVLVWDSKNLTKTVIKERV</sequence>
<organism evidence="1 2">
    <name type="scientific">Rhododendron molle</name>
    <name type="common">Chinese azalea</name>
    <name type="synonym">Azalea mollis</name>
    <dbReference type="NCBI Taxonomy" id="49168"/>
    <lineage>
        <taxon>Eukaryota</taxon>
        <taxon>Viridiplantae</taxon>
        <taxon>Streptophyta</taxon>
        <taxon>Embryophyta</taxon>
        <taxon>Tracheophyta</taxon>
        <taxon>Spermatophyta</taxon>
        <taxon>Magnoliopsida</taxon>
        <taxon>eudicotyledons</taxon>
        <taxon>Gunneridae</taxon>
        <taxon>Pentapetalae</taxon>
        <taxon>asterids</taxon>
        <taxon>Ericales</taxon>
        <taxon>Ericaceae</taxon>
        <taxon>Ericoideae</taxon>
        <taxon>Rhodoreae</taxon>
        <taxon>Rhododendron</taxon>
    </lineage>
</organism>
<dbReference type="Proteomes" id="UP001062846">
    <property type="component" value="Chromosome 4"/>
</dbReference>
<comment type="caution">
    <text evidence="1">The sequence shown here is derived from an EMBL/GenBank/DDBJ whole genome shotgun (WGS) entry which is preliminary data.</text>
</comment>
<gene>
    <name evidence="1" type="ORF">RHMOL_Rhmol04G0231700</name>
</gene>
<reference evidence="1" key="1">
    <citation type="submission" date="2022-02" db="EMBL/GenBank/DDBJ databases">
        <title>Plant Genome Project.</title>
        <authorList>
            <person name="Zhang R.-G."/>
        </authorList>
    </citation>
    <scope>NUCLEOTIDE SEQUENCE</scope>
    <source>
        <strain evidence="1">AT1</strain>
    </source>
</reference>
<dbReference type="EMBL" id="CM046391">
    <property type="protein sequence ID" value="KAI8560125.1"/>
    <property type="molecule type" value="Genomic_DNA"/>
</dbReference>
<protein>
    <submittedName>
        <fullName evidence="1">Uncharacterized protein</fullName>
    </submittedName>
</protein>
<evidence type="ECO:0000313" key="1">
    <source>
        <dbReference type="EMBL" id="KAI8560125.1"/>
    </source>
</evidence>
<keyword evidence="2" id="KW-1185">Reference proteome</keyword>
<evidence type="ECO:0000313" key="2">
    <source>
        <dbReference type="Proteomes" id="UP001062846"/>
    </source>
</evidence>